<evidence type="ECO:0000313" key="6">
    <source>
        <dbReference type="EMBL" id="CAA7599742.1"/>
    </source>
</evidence>
<evidence type="ECO:0000256" key="3">
    <source>
        <dbReference type="ARBA" id="ARBA00022912"/>
    </source>
</evidence>
<evidence type="ECO:0000256" key="4">
    <source>
        <dbReference type="PIRSR" id="PIRSR617867-1"/>
    </source>
</evidence>
<dbReference type="Proteomes" id="UP000836597">
    <property type="component" value="Chromosome"/>
</dbReference>
<dbReference type="EMBL" id="CDGJ01000019">
    <property type="protein sequence ID" value="CEJ06293.1"/>
    <property type="molecule type" value="Genomic_DNA"/>
</dbReference>
<dbReference type="RefSeq" id="WP_240983511.1">
    <property type="nucleotide sequence ID" value="NZ_CDGJ01000019.1"/>
</dbReference>
<dbReference type="InterPro" id="IPR036196">
    <property type="entry name" value="Ptyr_pPase_sf"/>
</dbReference>
<organism evidence="6">
    <name type="scientific">Acididesulfobacillus acetoxydans</name>
    <dbReference type="NCBI Taxonomy" id="1561005"/>
    <lineage>
        <taxon>Bacteria</taxon>
        <taxon>Bacillati</taxon>
        <taxon>Bacillota</taxon>
        <taxon>Clostridia</taxon>
        <taxon>Eubacteriales</taxon>
        <taxon>Peptococcaceae</taxon>
        <taxon>Acididesulfobacillus</taxon>
    </lineage>
</organism>
<feature type="active site" description="Nucleophile" evidence="4">
    <location>
        <position position="13"/>
    </location>
</feature>
<evidence type="ECO:0000256" key="1">
    <source>
        <dbReference type="ARBA" id="ARBA00011063"/>
    </source>
</evidence>
<dbReference type="GO" id="GO:0004725">
    <property type="term" value="F:protein tyrosine phosphatase activity"/>
    <property type="evidence" value="ECO:0007669"/>
    <property type="project" value="UniProtKB-EC"/>
</dbReference>
<dbReference type="Proteomes" id="UP001071230">
    <property type="component" value="Unassembled WGS sequence"/>
</dbReference>
<protein>
    <submittedName>
        <fullName evidence="6">Protein-tyrosine-phosphatase</fullName>
        <ecNumber evidence="6">3.1.3.48</ecNumber>
    </submittedName>
</protein>
<dbReference type="Pfam" id="PF01451">
    <property type="entry name" value="LMWPc"/>
    <property type="match status" value="1"/>
</dbReference>
<dbReference type="InterPro" id="IPR017867">
    <property type="entry name" value="Tyr_phospatase_low_mol_wt"/>
</dbReference>
<dbReference type="KEGG" id="aacx:DEACI_0369"/>
<keyword evidence="3" id="KW-0904">Protein phosphatase</keyword>
<dbReference type="AlphaFoldDB" id="A0A8S0WE07"/>
<feature type="active site" description="Nucleophile" evidence="4">
    <location>
        <position position="7"/>
    </location>
</feature>
<dbReference type="SMART" id="SM00226">
    <property type="entry name" value="LMWPc"/>
    <property type="match status" value="1"/>
</dbReference>
<dbReference type="InterPro" id="IPR023485">
    <property type="entry name" value="Ptyr_pPase"/>
</dbReference>
<evidence type="ECO:0000259" key="5">
    <source>
        <dbReference type="PROSITE" id="PS50206"/>
    </source>
</evidence>
<evidence type="ECO:0000313" key="7">
    <source>
        <dbReference type="EMBL" id="CEJ06293.1"/>
    </source>
</evidence>
<dbReference type="PROSITE" id="PS50206">
    <property type="entry name" value="RHODANESE_3"/>
    <property type="match status" value="1"/>
</dbReference>
<name>A0A8S0WE07_9FIRM</name>
<dbReference type="Gene3D" id="3.40.50.2300">
    <property type="match status" value="1"/>
</dbReference>
<feature type="domain" description="Rhodanese" evidence="5">
    <location>
        <begin position="3"/>
        <end position="48"/>
    </location>
</feature>
<dbReference type="CDD" id="cd16344">
    <property type="entry name" value="LMWPAP"/>
    <property type="match status" value="1"/>
</dbReference>
<keyword evidence="2 6" id="KW-0378">Hydrolase</keyword>
<proteinExistence type="inferred from homology"/>
<dbReference type="EC" id="3.1.3.48" evidence="6"/>
<dbReference type="EMBL" id="LR746496">
    <property type="protein sequence ID" value="CAA7599742.1"/>
    <property type="molecule type" value="Genomic_DNA"/>
</dbReference>
<dbReference type="InterPro" id="IPR050438">
    <property type="entry name" value="LMW_PTPase"/>
</dbReference>
<evidence type="ECO:0000313" key="8">
    <source>
        <dbReference type="Proteomes" id="UP001071230"/>
    </source>
</evidence>
<accession>A0A8S0WE07</accession>
<sequence length="150" mass="16471">MDILFVCSGNTCRSPMAEAIAKSMFGSGVRVHSAGIGAWEGDGASPQALKVMEERGLSLWEHRATRLTRSLVAGASWVIPMTRDQERVLKENYPESAGKIRRLGDWGQMSADVTDPWGGSLERYRECAHEIARLLEDVRAALAGPEENRA</sequence>
<gene>
    <name evidence="6" type="ORF">DEACI_0369</name>
    <name evidence="7" type="ORF">DEACI_0741</name>
</gene>
<reference evidence="6" key="2">
    <citation type="submission" date="2020-01" db="EMBL/GenBank/DDBJ databases">
        <authorList>
            <person name="Hornung B."/>
        </authorList>
    </citation>
    <scope>NUCLEOTIDE SEQUENCE</scope>
    <source>
        <strain evidence="6">PacBioINE</strain>
    </source>
</reference>
<dbReference type="PANTHER" id="PTHR11717:SF31">
    <property type="entry name" value="LOW MOLECULAR WEIGHT PROTEIN-TYROSINE-PHOSPHATASE ETP-RELATED"/>
    <property type="match status" value="1"/>
</dbReference>
<feature type="active site" description="Proton donor" evidence="4">
    <location>
        <position position="115"/>
    </location>
</feature>
<dbReference type="PANTHER" id="PTHR11717">
    <property type="entry name" value="LOW MOLECULAR WEIGHT PROTEIN TYROSINE PHOSPHATASE"/>
    <property type="match status" value="1"/>
</dbReference>
<reference evidence="7" key="1">
    <citation type="submission" date="2014-11" db="EMBL/GenBank/DDBJ databases">
        <authorList>
            <person name="Hornung B.V."/>
        </authorList>
    </citation>
    <scope>NUCLEOTIDE SEQUENCE</scope>
    <source>
        <strain evidence="7">INE</strain>
    </source>
</reference>
<dbReference type="PRINTS" id="PR00719">
    <property type="entry name" value="LMWPTPASE"/>
</dbReference>
<dbReference type="InterPro" id="IPR001763">
    <property type="entry name" value="Rhodanese-like_dom"/>
</dbReference>
<comment type="similarity">
    <text evidence="1">Belongs to the low molecular weight phosphotyrosine protein phosphatase family.</text>
</comment>
<evidence type="ECO:0000256" key="2">
    <source>
        <dbReference type="ARBA" id="ARBA00022801"/>
    </source>
</evidence>
<keyword evidence="8" id="KW-1185">Reference proteome</keyword>
<dbReference type="SUPFAM" id="SSF52788">
    <property type="entry name" value="Phosphotyrosine protein phosphatases I"/>
    <property type="match status" value="1"/>
</dbReference>